<dbReference type="RefSeq" id="WP_274153294.1">
    <property type="nucleotide sequence ID" value="NZ_CP117812.1"/>
</dbReference>
<dbReference type="EMBL" id="CP117812">
    <property type="protein sequence ID" value="WDE98421.1"/>
    <property type="molecule type" value="Genomic_DNA"/>
</dbReference>
<protein>
    <submittedName>
        <fullName evidence="1">DUF1552 domain-containing protein</fullName>
    </submittedName>
</protein>
<evidence type="ECO:0000313" key="2">
    <source>
        <dbReference type="Proteomes" id="UP001214250"/>
    </source>
</evidence>
<dbReference type="Proteomes" id="UP001214250">
    <property type="component" value="Chromosome 2"/>
</dbReference>
<dbReference type="InterPro" id="IPR011447">
    <property type="entry name" value="DUF1552"/>
</dbReference>
<keyword evidence="2" id="KW-1185">Reference proteome</keyword>
<dbReference type="Pfam" id="PF07586">
    <property type="entry name" value="HXXSHH"/>
    <property type="match status" value="1"/>
</dbReference>
<sequence>MKRRDLIKMAALAPFIHSNTLQAKVKDTIRVKLKKNIVLVNLDLGLYAPHFRDGGSSCKYITEIFSEFKDQMTYFDGISEPGMGGGHECQPASFTALKYEDREHHPDRVMMSLDQRLAEGSIQESRHKFIYHRVNNGSSMSWNKFEQPLPAVQGANALYEQLFARTDSKTDKARIERERDILAALARNFRRYWTGTVQEQDMKASLEHQIAILSEREKWLKVKKPYMKKTFGENDEKNPLPSCSNNYELVYQALEKQQTKIAFMQFGGSGLQRGMNGIDLGHHGNTHHAGYAERIRALELIDGKVLGELKRFLHRLKEGNLYDDTIVLFHCGMGDAGAHDPRRTASFLFGGGFQHKESVACLRAKNDHIYSTCNLFSSVLKQSGFNDIAFNSSKTVIPELFKA</sequence>
<accession>A0ABY7VW11</accession>
<evidence type="ECO:0000313" key="1">
    <source>
        <dbReference type="EMBL" id="WDE98421.1"/>
    </source>
</evidence>
<organism evidence="1 2">
    <name type="scientific">Lentisphaera profundi</name>
    <dbReference type="NCBI Taxonomy" id="1658616"/>
    <lineage>
        <taxon>Bacteria</taxon>
        <taxon>Pseudomonadati</taxon>
        <taxon>Lentisphaerota</taxon>
        <taxon>Lentisphaeria</taxon>
        <taxon>Lentisphaerales</taxon>
        <taxon>Lentisphaeraceae</taxon>
        <taxon>Lentisphaera</taxon>
    </lineage>
</organism>
<proteinExistence type="predicted"/>
<name>A0ABY7VW11_9BACT</name>
<gene>
    <name evidence="1" type="ORF">PQO03_21660</name>
</gene>
<reference evidence="1 2" key="1">
    <citation type="submission" date="2023-02" db="EMBL/GenBank/DDBJ databases">
        <title>Genome sequence of Lentisphaera profundi SAORIC-696.</title>
        <authorList>
            <person name="Kim e."/>
            <person name="Cho J.-C."/>
            <person name="Choi A."/>
            <person name="Kang I."/>
        </authorList>
    </citation>
    <scope>NUCLEOTIDE SEQUENCE [LARGE SCALE GENOMIC DNA]</scope>
    <source>
        <strain evidence="1 2">SAORIC-696</strain>
    </source>
</reference>